<reference evidence="2 3" key="1">
    <citation type="submission" date="2016-12" db="EMBL/GenBank/DDBJ databases">
        <title>Draft genome sequence of Fusarium oxysporum causing rot on Narcissus.</title>
        <authorList>
            <person name="Armitage A.D."/>
            <person name="Taylor A."/>
            <person name="Clarkson J.P."/>
            <person name="Harrison R.J."/>
            <person name="Jackson A.C."/>
        </authorList>
    </citation>
    <scope>NUCLEOTIDE SEQUENCE [LARGE SCALE GENOMIC DNA]</scope>
    <source>
        <strain evidence="2 3">N139</strain>
    </source>
</reference>
<organism evidence="2 3">
    <name type="scientific">Fusarium oxysporum f. sp. narcissi</name>
    <dbReference type="NCBI Taxonomy" id="451672"/>
    <lineage>
        <taxon>Eukaryota</taxon>
        <taxon>Fungi</taxon>
        <taxon>Dikarya</taxon>
        <taxon>Ascomycota</taxon>
        <taxon>Pezizomycotina</taxon>
        <taxon>Sordariomycetes</taxon>
        <taxon>Hypocreomycetidae</taxon>
        <taxon>Hypocreales</taxon>
        <taxon>Nectriaceae</taxon>
        <taxon>Fusarium</taxon>
        <taxon>Fusarium oxysporum species complex</taxon>
    </lineage>
</organism>
<protein>
    <recommendedName>
        <fullName evidence="1">Protein kinase domain-containing protein</fullName>
    </recommendedName>
</protein>
<name>A0A4V1S131_FUSOX</name>
<dbReference type="GO" id="GO:0005524">
    <property type="term" value="F:ATP binding"/>
    <property type="evidence" value="ECO:0007669"/>
    <property type="project" value="InterPro"/>
</dbReference>
<comment type="caution">
    <text evidence="2">The sequence shown here is derived from an EMBL/GenBank/DDBJ whole genome shotgun (WGS) entry which is preliminary data.</text>
</comment>
<evidence type="ECO:0000313" key="3">
    <source>
        <dbReference type="Proteomes" id="UP000290540"/>
    </source>
</evidence>
<sequence length="665" mass="75723">MTKKNRVLSIEANHPTKSCSRVEPSHFSSWIDIGHSTLLTIQQLLANYSASGRLASETGTPHLQPTVCVGQHLRHLCSSFRRPEYSSAHAMELSQESIHDVIHPTAAFSGPPSTTQLGSAVQDSHVADWQNSSLNPKNRIDSLSPLDRPLWRIDGCTAFGSQFYAVPLFIDSMSPIRMDVFIPEPSKLSPELRLALDVDVAFHTTSAMRISRLGITQHVLRILQHWTARQQEPLQIFSNIPFGSRIVLRNMPMKVADAEVTIAPTHYLERQLLSVASLENAWGSDVELPPTVDLGDVVYVSQLHDSVCLVRIGGKIWIFKALTSYTKYLYHELRQLLIIPPHPNIVSRPVHLVTKKCSFGSKVAVVGFTLEYHIHGSLRDLIPFLKLHNMVSLADETKWAIQLASALVHLRTTSSIFYPDLRLDNIVLSASRDAVMVDFEQRGVWCEFAAPEVNALEYVRLLAIDEEIPTEVSEKYSKLLTEMLPHWEAMGESEEYKWPCKGYNVPWACLTPKEQEACEVYMLGRVLWCIFEGNSAPQRAAVWLSYRWEPLVEFPGYTKTPGAMQKLIDRCTRGRQNGLSRLIVRERNQLVLRELEKTGLSTPDGVQRTAKEWWSREIDASERWLRRRIEGMKRGDWKENYYDRPSLKDVLADLEAFRDERGFKF</sequence>
<dbReference type="EMBL" id="MQTW01000038">
    <property type="protein sequence ID" value="RYC90689.1"/>
    <property type="molecule type" value="Genomic_DNA"/>
</dbReference>
<proteinExistence type="predicted"/>
<dbReference type="SUPFAM" id="SSF56112">
    <property type="entry name" value="Protein kinase-like (PK-like)"/>
    <property type="match status" value="1"/>
</dbReference>
<dbReference type="Gene3D" id="1.10.510.10">
    <property type="entry name" value="Transferase(Phosphotransferase) domain 1"/>
    <property type="match status" value="1"/>
</dbReference>
<dbReference type="Proteomes" id="UP000290540">
    <property type="component" value="Unassembled WGS sequence"/>
</dbReference>
<dbReference type="AlphaFoldDB" id="A0A4V1S131"/>
<accession>A0A4V1S131</accession>
<gene>
    <name evidence="2" type="ORF">BFJ63_vAg6520</name>
</gene>
<dbReference type="GO" id="GO:0004672">
    <property type="term" value="F:protein kinase activity"/>
    <property type="evidence" value="ECO:0007669"/>
    <property type="project" value="InterPro"/>
</dbReference>
<feature type="domain" description="Protein kinase" evidence="1">
    <location>
        <begin position="286"/>
        <end position="658"/>
    </location>
</feature>
<evidence type="ECO:0000259" key="1">
    <source>
        <dbReference type="PROSITE" id="PS50011"/>
    </source>
</evidence>
<evidence type="ECO:0000313" key="2">
    <source>
        <dbReference type="EMBL" id="RYC90689.1"/>
    </source>
</evidence>
<dbReference type="PROSITE" id="PS50011">
    <property type="entry name" value="PROTEIN_KINASE_DOM"/>
    <property type="match status" value="1"/>
</dbReference>
<dbReference type="InterPro" id="IPR000719">
    <property type="entry name" value="Prot_kinase_dom"/>
</dbReference>
<dbReference type="InterPro" id="IPR011009">
    <property type="entry name" value="Kinase-like_dom_sf"/>
</dbReference>